<dbReference type="InterPro" id="IPR014352">
    <property type="entry name" value="FERM/acyl-CoA-bd_prot_sf"/>
</dbReference>
<dbReference type="Gene3D" id="2.30.29.30">
    <property type="entry name" value="Pleckstrin-homology domain (PH domain)/Phosphotyrosine-binding domain (PTB)"/>
    <property type="match status" value="1"/>
</dbReference>
<dbReference type="CDD" id="cd14473">
    <property type="entry name" value="FERM_B-lobe"/>
    <property type="match status" value="1"/>
</dbReference>
<dbReference type="InterPro" id="IPR019748">
    <property type="entry name" value="FERM_central"/>
</dbReference>
<proteinExistence type="predicted"/>
<dbReference type="Proteomes" id="UP000053660">
    <property type="component" value="Unassembled WGS sequence"/>
</dbReference>
<dbReference type="InterPro" id="IPR011993">
    <property type="entry name" value="PH-like_dom_sf"/>
</dbReference>
<protein>
    <recommendedName>
        <fullName evidence="1">FERM domain-containing protein</fullName>
    </recommendedName>
</protein>
<dbReference type="PANTHER" id="PTHR23280">
    <property type="entry name" value="4.1 G PROTEIN"/>
    <property type="match status" value="1"/>
</dbReference>
<name>A0A0B1SUD6_OESDE</name>
<evidence type="ECO:0000259" key="1">
    <source>
        <dbReference type="PROSITE" id="PS50057"/>
    </source>
</evidence>
<dbReference type="GO" id="GO:0005856">
    <property type="term" value="C:cytoskeleton"/>
    <property type="evidence" value="ECO:0007669"/>
    <property type="project" value="TreeGrafter"/>
</dbReference>
<dbReference type="Pfam" id="PF09380">
    <property type="entry name" value="FERM_C"/>
    <property type="match status" value="1"/>
</dbReference>
<reference evidence="2 3" key="1">
    <citation type="submission" date="2014-03" db="EMBL/GenBank/DDBJ databases">
        <title>Draft genome of the hookworm Oesophagostomum dentatum.</title>
        <authorList>
            <person name="Mitreva M."/>
        </authorList>
    </citation>
    <scope>NUCLEOTIDE SEQUENCE [LARGE SCALE GENOMIC DNA]</scope>
    <source>
        <strain evidence="2 3">OD-Hann</strain>
    </source>
</reference>
<organism evidence="2 3">
    <name type="scientific">Oesophagostomum dentatum</name>
    <name type="common">Nodular worm</name>
    <dbReference type="NCBI Taxonomy" id="61180"/>
    <lineage>
        <taxon>Eukaryota</taxon>
        <taxon>Metazoa</taxon>
        <taxon>Ecdysozoa</taxon>
        <taxon>Nematoda</taxon>
        <taxon>Chromadorea</taxon>
        <taxon>Rhabditida</taxon>
        <taxon>Rhabditina</taxon>
        <taxon>Rhabditomorpha</taxon>
        <taxon>Strongyloidea</taxon>
        <taxon>Strongylidae</taxon>
        <taxon>Oesophagostomum</taxon>
    </lineage>
</organism>
<gene>
    <name evidence="2" type="ORF">OESDEN_13425</name>
</gene>
<dbReference type="GO" id="GO:0031032">
    <property type="term" value="P:actomyosin structure organization"/>
    <property type="evidence" value="ECO:0007669"/>
    <property type="project" value="TreeGrafter"/>
</dbReference>
<dbReference type="PANTHER" id="PTHR23280:SF25">
    <property type="entry name" value="MOESIN_EZRIN_RADIXIN HOMOLOG 1"/>
    <property type="match status" value="1"/>
</dbReference>
<dbReference type="Gene3D" id="1.20.80.10">
    <property type="match status" value="1"/>
</dbReference>
<dbReference type="OrthoDB" id="6235974at2759"/>
<dbReference type="EMBL" id="KN559337">
    <property type="protein sequence ID" value="KHJ86815.1"/>
    <property type="molecule type" value="Genomic_DNA"/>
</dbReference>
<dbReference type="SUPFAM" id="SSF50729">
    <property type="entry name" value="PH domain-like"/>
    <property type="match status" value="1"/>
</dbReference>
<feature type="domain" description="FERM" evidence="1">
    <location>
        <begin position="1"/>
        <end position="184"/>
    </location>
</feature>
<dbReference type="InterPro" id="IPR018980">
    <property type="entry name" value="FERM_PH-like_C"/>
</dbReference>
<dbReference type="SUPFAM" id="SSF47031">
    <property type="entry name" value="Second domain of FERM"/>
    <property type="match status" value="1"/>
</dbReference>
<evidence type="ECO:0000313" key="3">
    <source>
        <dbReference type="Proteomes" id="UP000053660"/>
    </source>
</evidence>
<dbReference type="Pfam" id="PF00373">
    <property type="entry name" value="FERM_M"/>
    <property type="match status" value="1"/>
</dbReference>
<keyword evidence="3" id="KW-1185">Reference proteome</keyword>
<dbReference type="InterPro" id="IPR000299">
    <property type="entry name" value="FERM_domain"/>
</dbReference>
<dbReference type="AlphaFoldDB" id="A0A0B1SUD6"/>
<dbReference type="PROSITE" id="PS50057">
    <property type="entry name" value="FERM_3"/>
    <property type="match status" value="1"/>
</dbReference>
<evidence type="ECO:0000313" key="2">
    <source>
        <dbReference type="EMBL" id="KHJ86815.1"/>
    </source>
</evidence>
<accession>A0A0B1SUD6</accession>
<dbReference type="InterPro" id="IPR035963">
    <property type="entry name" value="FERM_2"/>
</dbReference>
<dbReference type="SMART" id="SM01196">
    <property type="entry name" value="FERM_C"/>
    <property type="match status" value="1"/>
</dbReference>
<sequence>MLRWSWLLMLYSVGGFALYVRVYIAIDGLLQLFILLWLAELGDYNPKEHDALFISQFRFHPEQDAQMEIEILERFKLCRQVLTQAEANFLNRAKWLELYGVDMHTVEGKDGNQYSLGLTPTGMLVFDGKEKIGLFVWEKIQKLDFKNRKLTLVVEEDADKSVSSSVTSIFFQKLPFMPVEPFRT</sequence>